<protein>
    <submittedName>
        <fullName evidence="1">Uncharacterized protein</fullName>
    </submittedName>
</protein>
<comment type="caution">
    <text evidence="1">The sequence shown here is derived from an EMBL/GenBank/DDBJ whole genome shotgun (WGS) entry which is preliminary data.</text>
</comment>
<dbReference type="Proteomes" id="UP000886874">
    <property type="component" value="Unassembled WGS sequence"/>
</dbReference>
<reference evidence="1" key="1">
    <citation type="submission" date="2020-10" db="EMBL/GenBank/DDBJ databases">
        <authorList>
            <person name="Gilroy R."/>
        </authorList>
    </citation>
    <scope>NUCLEOTIDE SEQUENCE</scope>
    <source>
        <strain evidence="1">ChiSjej2B20-13462</strain>
    </source>
</reference>
<name>A0A9D0Z6W5_9FIRM</name>
<organism evidence="1 2">
    <name type="scientific">Candidatus Avoscillospira stercorigallinarum</name>
    <dbReference type="NCBI Taxonomy" id="2840708"/>
    <lineage>
        <taxon>Bacteria</taxon>
        <taxon>Bacillati</taxon>
        <taxon>Bacillota</taxon>
        <taxon>Clostridia</taxon>
        <taxon>Eubacteriales</taxon>
        <taxon>Oscillospiraceae</taxon>
        <taxon>Oscillospiraceae incertae sedis</taxon>
        <taxon>Candidatus Avoscillospira</taxon>
    </lineage>
</organism>
<proteinExistence type="predicted"/>
<accession>A0A9D0Z6W5</accession>
<gene>
    <name evidence="1" type="ORF">IAA67_01690</name>
</gene>
<evidence type="ECO:0000313" key="1">
    <source>
        <dbReference type="EMBL" id="HIQ69030.1"/>
    </source>
</evidence>
<reference evidence="1" key="2">
    <citation type="journal article" date="2021" name="PeerJ">
        <title>Extensive microbial diversity within the chicken gut microbiome revealed by metagenomics and culture.</title>
        <authorList>
            <person name="Gilroy R."/>
            <person name="Ravi A."/>
            <person name="Getino M."/>
            <person name="Pursley I."/>
            <person name="Horton D.L."/>
            <person name="Alikhan N.F."/>
            <person name="Baker D."/>
            <person name="Gharbi K."/>
            <person name="Hall N."/>
            <person name="Watson M."/>
            <person name="Adriaenssens E.M."/>
            <person name="Foster-Nyarko E."/>
            <person name="Jarju S."/>
            <person name="Secka A."/>
            <person name="Antonio M."/>
            <person name="Oren A."/>
            <person name="Chaudhuri R.R."/>
            <person name="La Ragione R."/>
            <person name="Hildebrand F."/>
            <person name="Pallen M.J."/>
        </authorList>
    </citation>
    <scope>NUCLEOTIDE SEQUENCE</scope>
    <source>
        <strain evidence="1">ChiSjej2B20-13462</strain>
    </source>
</reference>
<evidence type="ECO:0000313" key="2">
    <source>
        <dbReference type="Proteomes" id="UP000886874"/>
    </source>
</evidence>
<sequence>MGHGTKIGGTAYGVTGGRCLVGGTAYGLRGGTVLTGGTAHPIAFSKYAPVFADNTWADIIEACQTGAVPDTWVADGSCSKTMTIGGQDYQIDIIGKNHDVYFDDESTAPLTFQLHQVYNDSYTAENVLPYFSYIAYQNSTIRLEILPAILALMPEEVQAAVRNTRHSNPDFKEEITQYVLSDGLFLPTEYEILGEQVCGASGVFDKQYAYYQTPAHRIKYNLLGQPAAWLTASSAYAYEDVALDLANTWSEITETGGAAAADVRQPRCIAPAFCF</sequence>
<dbReference type="AlphaFoldDB" id="A0A9D0Z6W5"/>
<dbReference type="EMBL" id="DVFN01000021">
    <property type="protein sequence ID" value="HIQ69030.1"/>
    <property type="molecule type" value="Genomic_DNA"/>
</dbReference>